<keyword evidence="1" id="KW-0238">DNA-binding</keyword>
<sequence length="280" mass="31294">MTAIIIVDDQNSIREFLKINLSTEADIEVVGMADNGQAAIVQVEEHQPDLVLMDIEMPGEIDGIDATEAIVRRFPNTKVLLFTSQDDKQQLNRALKVGARGYVLKNTSVKDIGNIIRLTEKGFFQIGPIFGNWDGSGVNNHQSEVTATHTEYIPHKVSAIVRQNSDYAYENEVANSPGMNHVISDLTSGIFQLQETIKSQEDTIVNLTNQYSQVQHEIKTKLRNDKSFFNGYGGNIYNSRVSPKALSQRRQHFLFISSFFLGVFTVIILIFVITTLGSVL</sequence>
<dbReference type="InterPro" id="IPR001789">
    <property type="entry name" value="Sig_transdc_resp-reg_receiver"/>
</dbReference>
<dbReference type="PANTHER" id="PTHR43214:SF43">
    <property type="entry name" value="TWO-COMPONENT RESPONSE REGULATOR"/>
    <property type="match status" value="1"/>
</dbReference>
<name>A0A964FDM3_9CYAN</name>
<dbReference type="AlphaFoldDB" id="A0A964FDM3"/>
<evidence type="ECO:0000313" key="6">
    <source>
        <dbReference type="EMBL" id="MCC0175750.1"/>
    </source>
</evidence>
<evidence type="ECO:0000256" key="1">
    <source>
        <dbReference type="ARBA" id="ARBA00023125"/>
    </source>
</evidence>
<dbReference type="GO" id="GO:0003677">
    <property type="term" value="F:DNA binding"/>
    <property type="evidence" value="ECO:0007669"/>
    <property type="project" value="UniProtKB-KW"/>
</dbReference>
<dbReference type="PANTHER" id="PTHR43214">
    <property type="entry name" value="TWO-COMPONENT RESPONSE REGULATOR"/>
    <property type="match status" value="1"/>
</dbReference>
<protein>
    <submittedName>
        <fullName evidence="6">Response regulator transcription factor</fullName>
    </submittedName>
</protein>
<evidence type="ECO:0000256" key="4">
    <source>
        <dbReference type="SAM" id="Phobius"/>
    </source>
</evidence>
<dbReference type="Pfam" id="PF00072">
    <property type="entry name" value="Response_reg"/>
    <property type="match status" value="1"/>
</dbReference>
<feature type="transmembrane region" description="Helical" evidence="4">
    <location>
        <begin position="253"/>
        <end position="276"/>
    </location>
</feature>
<keyword evidence="7" id="KW-1185">Reference proteome</keyword>
<reference evidence="6" key="1">
    <citation type="journal article" date="2021" name="Antonie Van Leeuwenhoek">
        <title>Draft genome and description of Waterburya agarophytonicola gen. nov. sp. nov. (Pleurocapsales, Cyanobacteria): a seaweed symbiont.</title>
        <authorList>
            <person name="Bonthond G."/>
            <person name="Shalygin S."/>
            <person name="Bayer T."/>
            <person name="Weinberger F."/>
        </authorList>
    </citation>
    <scope>NUCLEOTIDE SEQUENCE</scope>
    <source>
        <strain evidence="6">KI4</strain>
    </source>
</reference>
<dbReference type="InterPro" id="IPR039420">
    <property type="entry name" value="WalR-like"/>
</dbReference>
<keyword evidence="3" id="KW-0175">Coiled coil</keyword>
<dbReference type="InterPro" id="IPR011006">
    <property type="entry name" value="CheY-like_superfamily"/>
</dbReference>
<dbReference type="InterPro" id="IPR058245">
    <property type="entry name" value="NreC/VraR/RcsB-like_REC"/>
</dbReference>
<dbReference type="RefSeq" id="WP_229638750.1">
    <property type="nucleotide sequence ID" value="NZ_JADWDC010000003.1"/>
</dbReference>
<organism evidence="6 7">
    <name type="scientific">Waterburya agarophytonicola KI4</name>
    <dbReference type="NCBI Taxonomy" id="2874699"/>
    <lineage>
        <taxon>Bacteria</taxon>
        <taxon>Bacillati</taxon>
        <taxon>Cyanobacteriota</taxon>
        <taxon>Cyanophyceae</taxon>
        <taxon>Pleurocapsales</taxon>
        <taxon>Hyellaceae</taxon>
        <taxon>Waterburya</taxon>
        <taxon>Waterburya agarophytonicola</taxon>
    </lineage>
</organism>
<evidence type="ECO:0000256" key="3">
    <source>
        <dbReference type="SAM" id="Coils"/>
    </source>
</evidence>
<feature type="modified residue" description="4-aspartylphosphate" evidence="2">
    <location>
        <position position="54"/>
    </location>
</feature>
<feature type="domain" description="Response regulatory" evidence="5">
    <location>
        <begin position="3"/>
        <end position="120"/>
    </location>
</feature>
<accession>A0A964FDM3</accession>
<comment type="caution">
    <text evidence="6">The sequence shown here is derived from an EMBL/GenBank/DDBJ whole genome shotgun (WGS) entry which is preliminary data.</text>
</comment>
<dbReference type="Proteomes" id="UP000729733">
    <property type="component" value="Unassembled WGS sequence"/>
</dbReference>
<keyword evidence="4" id="KW-0472">Membrane</keyword>
<dbReference type="Gene3D" id="3.40.50.2300">
    <property type="match status" value="1"/>
</dbReference>
<dbReference type="SUPFAM" id="SSF52172">
    <property type="entry name" value="CheY-like"/>
    <property type="match status" value="1"/>
</dbReference>
<proteinExistence type="predicted"/>
<dbReference type="PROSITE" id="PS50110">
    <property type="entry name" value="RESPONSE_REGULATORY"/>
    <property type="match status" value="1"/>
</dbReference>
<evidence type="ECO:0000313" key="7">
    <source>
        <dbReference type="Proteomes" id="UP000729733"/>
    </source>
</evidence>
<dbReference type="SMART" id="SM00448">
    <property type="entry name" value="REC"/>
    <property type="match status" value="1"/>
</dbReference>
<dbReference type="CDD" id="cd17535">
    <property type="entry name" value="REC_NarL-like"/>
    <property type="match status" value="1"/>
</dbReference>
<dbReference type="GO" id="GO:0000160">
    <property type="term" value="P:phosphorelay signal transduction system"/>
    <property type="evidence" value="ECO:0007669"/>
    <property type="project" value="InterPro"/>
</dbReference>
<evidence type="ECO:0000259" key="5">
    <source>
        <dbReference type="PROSITE" id="PS50110"/>
    </source>
</evidence>
<evidence type="ECO:0000256" key="2">
    <source>
        <dbReference type="PROSITE-ProRule" id="PRU00169"/>
    </source>
</evidence>
<dbReference type="EMBL" id="JADWDC010000003">
    <property type="protein sequence ID" value="MCC0175750.1"/>
    <property type="molecule type" value="Genomic_DNA"/>
</dbReference>
<keyword evidence="4" id="KW-0812">Transmembrane</keyword>
<keyword evidence="4" id="KW-1133">Transmembrane helix</keyword>
<keyword evidence="2" id="KW-0597">Phosphoprotein</keyword>
<gene>
    <name evidence="6" type="ORF">I4641_01990</name>
</gene>
<feature type="coiled-coil region" evidence="3">
    <location>
        <begin position="190"/>
        <end position="224"/>
    </location>
</feature>